<keyword evidence="1" id="KW-1133">Transmembrane helix</keyword>
<feature type="transmembrane region" description="Helical" evidence="1">
    <location>
        <begin position="339"/>
        <end position="359"/>
    </location>
</feature>
<feature type="transmembrane region" description="Helical" evidence="1">
    <location>
        <begin position="129"/>
        <end position="149"/>
    </location>
</feature>
<accession>A0ABU5XUV6</accession>
<keyword evidence="3" id="KW-1185">Reference proteome</keyword>
<name>A0ABU5XUV6_9MYCO</name>
<proteinExistence type="predicted"/>
<keyword evidence="1" id="KW-0472">Membrane</keyword>
<keyword evidence="1" id="KW-0812">Transmembrane</keyword>
<feature type="transmembrane region" description="Helical" evidence="1">
    <location>
        <begin position="314"/>
        <end position="333"/>
    </location>
</feature>
<feature type="transmembrane region" description="Helical" evidence="1">
    <location>
        <begin position="240"/>
        <end position="262"/>
    </location>
</feature>
<comment type="caution">
    <text evidence="2">The sequence shown here is derived from an EMBL/GenBank/DDBJ whole genome shotgun (WGS) entry which is preliminary data.</text>
</comment>
<dbReference type="RefSeq" id="WP_329779930.1">
    <property type="nucleotide sequence ID" value="NZ_JAYJJU010000007.1"/>
</dbReference>
<feature type="transmembrane region" description="Helical" evidence="1">
    <location>
        <begin position="274"/>
        <end position="294"/>
    </location>
</feature>
<gene>
    <name evidence="2" type="ORF">KV113_09400</name>
</gene>
<feature type="transmembrane region" description="Helical" evidence="1">
    <location>
        <begin position="155"/>
        <end position="176"/>
    </location>
</feature>
<evidence type="ECO:0000313" key="2">
    <source>
        <dbReference type="EMBL" id="MEB3031772.1"/>
    </source>
</evidence>
<evidence type="ECO:0000313" key="3">
    <source>
        <dbReference type="Proteomes" id="UP001298593"/>
    </source>
</evidence>
<sequence>MFALDGSVAAQLLADAEVVRAQRAEITRKGNAGIVLLTVLPLFVAGSVFGLGRIAFGNDPGNSETPLGLLVGVYDSLAGLLPADSAVGLAGLAVGVCAAINVALAVGFAGPDLREQAEVLVARERLEQASALMAGVAVMAVVAGLPARGQDGQPSVAATVAFSTLLATVAVLLAATARRQSNAADRASRYRDVTDRLKTLDAWCNALMEPWTVPLPLGRLDDSNKVALRRTAVRGCAWRLLWLVALVWVCLALVLMWAAGAHRWRGAWWHWTELFAMAGYMAVSIGIVICWLALQRWTSSGPNIRARLSFRPKMITAGTITVVLLWVGHGWVRGGLFEALSLAAVTLLPMAICWVVLWLTRRPGRLKKRLWVAARPFWELVDWTLQNAWITERRQRDQIEADEMRARAGAQYNASVP</sequence>
<dbReference type="Proteomes" id="UP001298593">
    <property type="component" value="Unassembled WGS sequence"/>
</dbReference>
<organism evidence="2 3">
    <name type="scientific">[Mycobacterium] nativiensis</name>
    <dbReference type="NCBI Taxonomy" id="2855503"/>
    <lineage>
        <taxon>Bacteria</taxon>
        <taxon>Bacillati</taxon>
        <taxon>Actinomycetota</taxon>
        <taxon>Actinomycetes</taxon>
        <taxon>Mycobacteriales</taxon>
        <taxon>Mycobacteriaceae</taxon>
        <taxon>Mycolicibacter</taxon>
    </lineage>
</organism>
<protein>
    <submittedName>
        <fullName evidence="2">Uncharacterized protein</fullName>
    </submittedName>
</protein>
<feature type="transmembrane region" description="Helical" evidence="1">
    <location>
        <begin position="32"/>
        <end position="56"/>
    </location>
</feature>
<feature type="transmembrane region" description="Helical" evidence="1">
    <location>
        <begin position="86"/>
        <end position="108"/>
    </location>
</feature>
<dbReference type="EMBL" id="JAYJJU010000007">
    <property type="protein sequence ID" value="MEB3031772.1"/>
    <property type="molecule type" value="Genomic_DNA"/>
</dbReference>
<reference evidence="2 3" key="1">
    <citation type="submission" date="2023-12" db="EMBL/GenBank/DDBJ databases">
        <title>Description of new species of Mycobacterium terrae complex isolated from sewage at the Sao Paulo Zoological Park Foundation in Brazil.</title>
        <authorList>
            <person name="Romagnoli C.L."/>
            <person name="Conceicao E.C."/>
            <person name="Machado E."/>
            <person name="Barreto L.B.P.F."/>
            <person name="Sharma A."/>
            <person name="Silva N.M."/>
            <person name="Marques L.E."/>
            <person name="Juliana M.A."/>
            <person name="Lourenco M.C.S."/>
            <person name="Digiampietri L.A."/>
            <person name="Suffys P.N."/>
            <person name="Viana-Niero C."/>
        </authorList>
    </citation>
    <scope>NUCLEOTIDE SEQUENCE [LARGE SCALE GENOMIC DNA]</scope>
    <source>
        <strain evidence="2 3">MYC340</strain>
    </source>
</reference>
<evidence type="ECO:0000256" key="1">
    <source>
        <dbReference type="SAM" id="Phobius"/>
    </source>
</evidence>